<dbReference type="InterPro" id="IPR011008">
    <property type="entry name" value="Dimeric_a/b-barrel"/>
</dbReference>
<name>A0A839EDA9_9HYPH</name>
<dbReference type="Proteomes" id="UP000549052">
    <property type="component" value="Unassembled WGS sequence"/>
</dbReference>
<comment type="caution">
    <text evidence="3">The sequence shown here is derived from an EMBL/GenBank/DDBJ whole genome shotgun (WGS) entry which is preliminary data.</text>
</comment>
<dbReference type="AlphaFoldDB" id="A0A839EDA9"/>
<dbReference type="PANTHER" id="PTHR37828:SF1">
    <property type="entry name" value="YCII-RELATED DOMAIN-CONTAINING PROTEIN"/>
    <property type="match status" value="1"/>
</dbReference>
<feature type="domain" description="YCII-related" evidence="2">
    <location>
        <begin position="1"/>
        <end position="81"/>
    </location>
</feature>
<gene>
    <name evidence="3" type="ORF">FHW16_000381</name>
</gene>
<evidence type="ECO:0000256" key="1">
    <source>
        <dbReference type="ARBA" id="ARBA00007689"/>
    </source>
</evidence>
<proteinExistence type="inferred from homology"/>
<evidence type="ECO:0000259" key="2">
    <source>
        <dbReference type="Pfam" id="PF03795"/>
    </source>
</evidence>
<dbReference type="SUPFAM" id="SSF54909">
    <property type="entry name" value="Dimeric alpha+beta barrel"/>
    <property type="match status" value="1"/>
</dbReference>
<sequence>MYVVSLTYIAPLEQLDAAAVEHIAFLDRHYATGTFLASGRKVPRTGGVILARSESEEALRAILAEDPFWVKKLATYDIQQFAATKAQKGLEGLLDR</sequence>
<dbReference type="Gene3D" id="3.30.70.1060">
    <property type="entry name" value="Dimeric alpha+beta barrel"/>
    <property type="match status" value="1"/>
</dbReference>
<protein>
    <submittedName>
        <fullName evidence="3">Uncharacterized protein YciI</fullName>
    </submittedName>
</protein>
<reference evidence="3 4" key="1">
    <citation type="submission" date="2020-07" db="EMBL/GenBank/DDBJ databases">
        <title>Genomic Encyclopedia of Type Strains, Phase IV (KMG-V): Genome sequencing to study the core and pangenomes of soil and plant-associated prokaryotes.</title>
        <authorList>
            <person name="Whitman W."/>
        </authorList>
    </citation>
    <scope>NUCLEOTIDE SEQUENCE [LARGE SCALE GENOMIC DNA]</scope>
    <source>
        <strain evidence="3 4">AN3</strain>
    </source>
</reference>
<dbReference type="RefSeq" id="WP_182547465.1">
    <property type="nucleotide sequence ID" value="NZ_JACGXN010000001.1"/>
</dbReference>
<dbReference type="Pfam" id="PF03795">
    <property type="entry name" value="YCII"/>
    <property type="match status" value="1"/>
</dbReference>
<accession>A0A839EDA9</accession>
<organism evidence="3 4">
    <name type="scientific">Phyllobacterium myrsinacearum</name>
    <dbReference type="NCBI Taxonomy" id="28101"/>
    <lineage>
        <taxon>Bacteria</taxon>
        <taxon>Pseudomonadati</taxon>
        <taxon>Pseudomonadota</taxon>
        <taxon>Alphaproteobacteria</taxon>
        <taxon>Hyphomicrobiales</taxon>
        <taxon>Phyllobacteriaceae</taxon>
        <taxon>Phyllobacterium</taxon>
    </lineage>
</organism>
<evidence type="ECO:0000313" key="4">
    <source>
        <dbReference type="Proteomes" id="UP000549052"/>
    </source>
</evidence>
<keyword evidence="4" id="KW-1185">Reference proteome</keyword>
<dbReference type="EMBL" id="JACGXN010000001">
    <property type="protein sequence ID" value="MBA8876699.1"/>
    <property type="molecule type" value="Genomic_DNA"/>
</dbReference>
<evidence type="ECO:0000313" key="3">
    <source>
        <dbReference type="EMBL" id="MBA8876699.1"/>
    </source>
</evidence>
<comment type="similarity">
    <text evidence="1">Belongs to the YciI family.</text>
</comment>
<dbReference type="PANTHER" id="PTHR37828">
    <property type="entry name" value="GSR2449 PROTEIN"/>
    <property type="match status" value="1"/>
</dbReference>
<dbReference type="InterPro" id="IPR005545">
    <property type="entry name" value="YCII"/>
</dbReference>